<evidence type="ECO:0000313" key="5">
    <source>
        <dbReference type="Proteomes" id="UP001519460"/>
    </source>
</evidence>
<keyword evidence="2" id="KW-0472">Membrane</keyword>
<sequence>MEADAVEQVGAISDDGHQSEEAILPGADGDPVPADEESDDKKHDSSEPETEREGSTSSYTPAESMDVMTESGIEMEPSDDEDIGDTSHLDAEERNQLFARGLMREKEGKMDGALKCYLGCLAGLSKDTRFVLLPQCLRNIAEIYYANQEYEKAIHFVQAEKLYYENALINTEEIQKKLEELHLIQESGDAPARTTDARTVETLRAEEYEHLAKLCMDKSQPQLALEYAGKCTKLRQQLFGEHHPKTQESLDYFATLYAEVGKQQYTDSMETLGGPSEGEHHPEAGTPDSEDSVPATPTEGSPVSILRHRKNSERERKQVRFHESVVDNHHRDREESISRHLLAVLLFICFLCLAMLGLGLYCRYFNMSACDSVISFIHDAYIQLRFQYYKYTSTKHVKFA</sequence>
<evidence type="ECO:0000256" key="1">
    <source>
        <dbReference type="SAM" id="MobiDB-lite"/>
    </source>
</evidence>
<name>A0ABD0JDG4_9CAEN</name>
<comment type="caution">
    <text evidence="4">The sequence shown here is derived from an EMBL/GenBank/DDBJ whole genome shotgun (WGS) entry which is preliminary data.</text>
</comment>
<feature type="region of interest" description="Disordered" evidence="1">
    <location>
        <begin position="268"/>
        <end position="318"/>
    </location>
</feature>
<keyword evidence="2" id="KW-0812">Transmembrane</keyword>
<feature type="compositionally biased region" description="Basic and acidic residues" evidence="1">
    <location>
        <begin position="39"/>
        <end position="54"/>
    </location>
</feature>
<dbReference type="Pfam" id="PF22883">
    <property type="entry name" value="Consortin_N"/>
    <property type="match status" value="1"/>
</dbReference>
<dbReference type="Gene3D" id="1.25.40.10">
    <property type="entry name" value="Tetratricopeptide repeat domain"/>
    <property type="match status" value="1"/>
</dbReference>
<proteinExistence type="predicted"/>
<protein>
    <recommendedName>
        <fullName evidence="3">Consortin N-terminal domain-containing protein</fullName>
    </recommendedName>
</protein>
<evidence type="ECO:0000313" key="4">
    <source>
        <dbReference type="EMBL" id="KAK7471514.1"/>
    </source>
</evidence>
<evidence type="ECO:0000259" key="3">
    <source>
        <dbReference type="Pfam" id="PF22883"/>
    </source>
</evidence>
<dbReference type="SUPFAM" id="SSF48452">
    <property type="entry name" value="TPR-like"/>
    <property type="match status" value="1"/>
</dbReference>
<dbReference type="Proteomes" id="UP001519460">
    <property type="component" value="Unassembled WGS sequence"/>
</dbReference>
<dbReference type="AlphaFoldDB" id="A0ABD0JDG4"/>
<dbReference type="InterPro" id="IPR011990">
    <property type="entry name" value="TPR-like_helical_dom_sf"/>
</dbReference>
<reference evidence="4 5" key="1">
    <citation type="journal article" date="2023" name="Sci. Data">
        <title>Genome assembly of the Korean intertidal mud-creeper Batillaria attramentaria.</title>
        <authorList>
            <person name="Patra A.K."/>
            <person name="Ho P.T."/>
            <person name="Jun S."/>
            <person name="Lee S.J."/>
            <person name="Kim Y."/>
            <person name="Won Y.J."/>
        </authorList>
    </citation>
    <scope>NUCLEOTIDE SEQUENCE [LARGE SCALE GENOMIC DNA]</scope>
    <source>
        <strain evidence="4">Wonlab-2016</strain>
    </source>
</reference>
<dbReference type="InterPro" id="IPR042318">
    <property type="entry name" value="Consortin"/>
</dbReference>
<accession>A0ABD0JDG4</accession>
<feature type="domain" description="Consortin N-terminal" evidence="3">
    <location>
        <begin position="130"/>
        <end position="180"/>
    </location>
</feature>
<feature type="region of interest" description="Disordered" evidence="1">
    <location>
        <begin position="1"/>
        <end position="64"/>
    </location>
</feature>
<keyword evidence="2" id="KW-1133">Transmembrane helix</keyword>
<evidence type="ECO:0000256" key="2">
    <source>
        <dbReference type="SAM" id="Phobius"/>
    </source>
</evidence>
<dbReference type="PANTHER" id="PTHR28581:SF2">
    <property type="entry name" value="NUTRITIONALLY-REGULATED ADIPOSE AND CARDIAC ENRICHED PROTEIN HOMOLOG ISOFORM X1"/>
    <property type="match status" value="1"/>
</dbReference>
<dbReference type="InterPro" id="IPR054132">
    <property type="entry name" value="Consortin_N"/>
</dbReference>
<organism evidence="4 5">
    <name type="scientific">Batillaria attramentaria</name>
    <dbReference type="NCBI Taxonomy" id="370345"/>
    <lineage>
        <taxon>Eukaryota</taxon>
        <taxon>Metazoa</taxon>
        <taxon>Spiralia</taxon>
        <taxon>Lophotrochozoa</taxon>
        <taxon>Mollusca</taxon>
        <taxon>Gastropoda</taxon>
        <taxon>Caenogastropoda</taxon>
        <taxon>Sorbeoconcha</taxon>
        <taxon>Cerithioidea</taxon>
        <taxon>Batillariidae</taxon>
        <taxon>Batillaria</taxon>
    </lineage>
</organism>
<keyword evidence="5" id="KW-1185">Reference proteome</keyword>
<feature type="transmembrane region" description="Helical" evidence="2">
    <location>
        <begin position="341"/>
        <end position="361"/>
    </location>
</feature>
<dbReference type="PANTHER" id="PTHR28581">
    <property type="entry name" value="CONSORTIN"/>
    <property type="match status" value="1"/>
</dbReference>
<dbReference type="EMBL" id="JACVVK020000490">
    <property type="protein sequence ID" value="KAK7471514.1"/>
    <property type="molecule type" value="Genomic_DNA"/>
</dbReference>
<gene>
    <name evidence="4" type="ORF">BaRGS_00035853</name>
</gene>